<keyword evidence="2" id="KW-1185">Reference proteome</keyword>
<dbReference type="AlphaFoldDB" id="A0A3G8ZLF0"/>
<evidence type="ECO:0000313" key="2">
    <source>
        <dbReference type="Proteomes" id="UP000268084"/>
    </source>
</evidence>
<proteinExistence type="predicted"/>
<dbReference type="RefSeq" id="WP_124798888.1">
    <property type="nucleotide sequence ID" value="NZ_CP034170.1"/>
</dbReference>
<evidence type="ECO:0000313" key="1">
    <source>
        <dbReference type="EMBL" id="AZI57978.1"/>
    </source>
</evidence>
<dbReference type="InterPro" id="IPR054211">
    <property type="entry name" value="DUF6918"/>
</dbReference>
<dbReference type="OrthoDB" id="530636at2"/>
<gene>
    <name evidence="1" type="ORF">EH165_07325</name>
</gene>
<reference evidence="1 2" key="2">
    <citation type="submission" date="2018-12" db="EMBL/GenBank/DDBJ databases">
        <title>Nakamurella antarcticus sp. nov., isolated from Antarctica South Shetland Islands soil.</title>
        <authorList>
            <person name="Peng F."/>
        </authorList>
    </citation>
    <scope>NUCLEOTIDE SEQUENCE [LARGE SCALE GENOMIC DNA]</scope>
    <source>
        <strain evidence="1 2">S14-144</strain>
    </source>
</reference>
<reference evidence="1 2" key="1">
    <citation type="submission" date="2018-11" db="EMBL/GenBank/DDBJ databases">
        <authorList>
            <person name="Da X."/>
        </authorList>
    </citation>
    <scope>NUCLEOTIDE SEQUENCE [LARGE SCALE GENOMIC DNA]</scope>
    <source>
        <strain evidence="1 2">S14-144</strain>
    </source>
</reference>
<sequence length="150" mass="15984">MTNTLQQILLTAQKRPHVVADVRALIDSEVAGKGGVSGLMLKAGFAAAKAIKPGVVLAAVDGFLDELVGALDPFYQQYGLTKDVHFGQYLAGRSDESSEALLTVTDAWTERTSRDGIKKIYGTLRPSAKKHVVDALPQLGAIIEKYAATS</sequence>
<dbReference type="Proteomes" id="UP000268084">
    <property type="component" value="Chromosome"/>
</dbReference>
<dbReference type="EMBL" id="CP034170">
    <property type="protein sequence ID" value="AZI57978.1"/>
    <property type="molecule type" value="Genomic_DNA"/>
</dbReference>
<dbReference type="Pfam" id="PF21893">
    <property type="entry name" value="DUF6918"/>
    <property type="match status" value="1"/>
</dbReference>
<name>A0A3G8ZLF0_9ACTN</name>
<accession>A0A3G8ZLF0</accession>
<dbReference type="KEGG" id="nak:EH165_07325"/>
<protein>
    <submittedName>
        <fullName evidence="1">Uncharacterized protein</fullName>
    </submittedName>
</protein>
<organism evidence="1 2">
    <name type="scientific">Nakamurella antarctica</name>
    <dbReference type="NCBI Taxonomy" id="1902245"/>
    <lineage>
        <taxon>Bacteria</taxon>
        <taxon>Bacillati</taxon>
        <taxon>Actinomycetota</taxon>
        <taxon>Actinomycetes</taxon>
        <taxon>Nakamurellales</taxon>
        <taxon>Nakamurellaceae</taxon>
        <taxon>Nakamurella</taxon>
    </lineage>
</organism>